<dbReference type="Pfam" id="PF07291">
    <property type="entry name" value="MauE"/>
    <property type="match status" value="1"/>
</dbReference>
<dbReference type="Proteomes" id="UP000669179">
    <property type="component" value="Unassembled WGS sequence"/>
</dbReference>
<keyword evidence="3 5" id="KW-1133">Transmembrane helix</keyword>
<keyword evidence="8" id="KW-1185">Reference proteome</keyword>
<dbReference type="EMBL" id="JAGEOJ010000001">
    <property type="protein sequence ID" value="MBO2445911.1"/>
    <property type="molecule type" value="Genomic_DNA"/>
</dbReference>
<organism evidence="7 8">
    <name type="scientific">Actinomadura barringtoniae</name>
    <dbReference type="NCBI Taxonomy" id="1427535"/>
    <lineage>
        <taxon>Bacteria</taxon>
        <taxon>Bacillati</taxon>
        <taxon>Actinomycetota</taxon>
        <taxon>Actinomycetes</taxon>
        <taxon>Streptosporangiales</taxon>
        <taxon>Thermomonosporaceae</taxon>
        <taxon>Actinomadura</taxon>
    </lineage>
</organism>
<evidence type="ECO:0000256" key="4">
    <source>
        <dbReference type="ARBA" id="ARBA00023136"/>
    </source>
</evidence>
<protein>
    <recommendedName>
        <fullName evidence="6">Methylamine utilisation protein MauE domain-containing protein</fullName>
    </recommendedName>
</protein>
<evidence type="ECO:0000256" key="3">
    <source>
        <dbReference type="ARBA" id="ARBA00022989"/>
    </source>
</evidence>
<dbReference type="AlphaFoldDB" id="A0A939T0P9"/>
<dbReference type="GO" id="GO:0016020">
    <property type="term" value="C:membrane"/>
    <property type="evidence" value="ECO:0007669"/>
    <property type="project" value="UniProtKB-SubCell"/>
</dbReference>
<accession>A0A939T0P9</accession>
<evidence type="ECO:0000313" key="7">
    <source>
        <dbReference type="EMBL" id="MBO2445911.1"/>
    </source>
</evidence>
<reference evidence="7" key="1">
    <citation type="submission" date="2021-03" db="EMBL/GenBank/DDBJ databases">
        <authorList>
            <person name="Kanchanasin P."/>
            <person name="Saeng-In P."/>
            <person name="Phongsopitanun W."/>
            <person name="Yuki M."/>
            <person name="Kudo T."/>
            <person name="Ohkuma M."/>
            <person name="Tanasupawat S."/>
        </authorList>
    </citation>
    <scope>NUCLEOTIDE SEQUENCE</scope>
    <source>
        <strain evidence="7">GKU 128</strain>
    </source>
</reference>
<proteinExistence type="predicted"/>
<dbReference type="GO" id="GO:0030416">
    <property type="term" value="P:methylamine metabolic process"/>
    <property type="evidence" value="ECO:0007669"/>
    <property type="project" value="InterPro"/>
</dbReference>
<comment type="subcellular location">
    <subcellularLocation>
        <location evidence="1">Membrane</location>
        <topology evidence="1">Multi-pass membrane protein</topology>
    </subcellularLocation>
</comment>
<feature type="transmembrane region" description="Helical" evidence="5">
    <location>
        <begin position="6"/>
        <end position="24"/>
    </location>
</feature>
<name>A0A939T0P9_9ACTN</name>
<keyword evidence="2 5" id="KW-0812">Transmembrane</keyword>
<feature type="transmembrane region" description="Helical" evidence="5">
    <location>
        <begin position="44"/>
        <end position="71"/>
    </location>
</feature>
<feature type="transmembrane region" description="Helical" evidence="5">
    <location>
        <begin position="153"/>
        <end position="171"/>
    </location>
</feature>
<dbReference type="InterPro" id="IPR009908">
    <property type="entry name" value="Methylamine_util_MauE"/>
</dbReference>
<dbReference type="RefSeq" id="WP_208253491.1">
    <property type="nucleotide sequence ID" value="NZ_JAGEOJ010000001.1"/>
</dbReference>
<feature type="transmembrane region" description="Helical" evidence="5">
    <location>
        <begin position="77"/>
        <end position="97"/>
    </location>
</feature>
<evidence type="ECO:0000256" key="1">
    <source>
        <dbReference type="ARBA" id="ARBA00004141"/>
    </source>
</evidence>
<sequence length="194" mass="19919">MLYLLSGLYAVLFVVFGVSAWSKLMRRDAFAESLRSVRLIPRRLVRQVAAVVTVAELVAALGLGWAGLAVIGAVPGGVIAELVSLALAGLLLSALTFGMTLAVRRGWEATCACFGSTERPLRGRHLVRNGLLLGVVLAGVATRSLAGEGTADLAGALVAMAGGAVVALLLIHVDDLVDLYAPARSAESASPTGS</sequence>
<comment type="caution">
    <text evidence="7">The sequence shown here is derived from an EMBL/GenBank/DDBJ whole genome shotgun (WGS) entry which is preliminary data.</text>
</comment>
<evidence type="ECO:0000313" key="8">
    <source>
        <dbReference type="Proteomes" id="UP000669179"/>
    </source>
</evidence>
<feature type="transmembrane region" description="Helical" evidence="5">
    <location>
        <begin position="126"/>
        <end position="147"/>
    </location>
</feature>
<keyword evidence="4 5" id="KW-0472">Membrane</keyword>
<evidence type="ECO:0000259" key="6">
    <source>
        <dbReference type="Pfam" id="PF07291"/>
    </source>
</evidence>
<evidence type="ECO:0000256" key="5">
    <source>
        <dbReference type="SAM" id="Phobius"/>
    </source>
</evidence>
<gene>
    <name evidence="7" type="ORF">J4573_02305</name>
</gene>
<evidence type="ECO:0000256" key="2">
    <source>
        <dbReference type="ARBA" id="ARBA00022692"/>
    </source>
</evidence>
<feature type="domain" description="Methylamine utilisation protein MauE" evidence="6">
    <location>
        <begin position="3"/>
        <end position="140"/>
    </location>
</feature>